<protein>
    <recommendedName>
        <fullName evidence="1">Letm1 RBD domain-containing protein</fullName>
    </recommendedName>
</protein>
<gene>
    <name evidence="2" type="ORF">KCG49_01630</name>
</gene>
<dbReference type="RefSeq" id="WP_218544427.1">
    <property type="nucleotide sequence ID" value="NZ_JAGSPD010000001.1"/>
</dbReference>
<evidence type="ECO:0000313" key="2">
    <source>
        <dbReference type="EMBL" id="MBV7267887.1"/>
    </source>
</evidence>
<sequence>MNPSASGWIKKFCSQISRKELPYHNFDQLYKGLKQNGFIYGVNVGITNAVDTLHKYSEDELAKINLITTLYHTYTFYKPDFNSKEFIATLLNYYKELEVSDLSLWDKLVIGKSESSMLERLIHDRIQLDDNLLTRNFNKSITNSLLFVDVFTFEAHLKSEVDVKAYAANLESLIIGTLYQSLNSKSKVTDYDKKVIDLIETSTSYIDDEVLDAEDLIYDITYNINKNEKKYLIDLMCLSIWDDEILEKSEFRFLTSLAKRLDMPNSEIHESILDVNDFHKKHKKEILLFQQSNPISNFYENSSQLVNKLIRRNSKRLVKEVNQSKELLSLISKSTHSDLSKEEQKLMQSQLLDILKTIPSLAIFMLPGGAILLPIFAKLIPNMLPSAFDDNRVEDKS</sequence>
<dbReference type="GO" id="GO:0043022">
    <property type="term" value="F:ribosome binding"/>
    <property type="evidence" value="ECO:0007669"/>
    <property type="project" value="InterPro"/>
</dbReference>
<dbReference type="Pfam" id="PF07766">
    <property type="entry name" value="LETM1_RBD"/>
    <property type="match status" value="1"/>
</dbReference>
<evidence type="ECO:0000313" key="3">
    <source>
        <dbReference type="Proteomes" id="UP001138894"/>
    </source>
</evidence>
<organism evidence="2 3">
    <name type="scientific">Winogradskyella luteola</name>
    <dbReference type="NCBI Taxonomy" id="2828330"/>
    <lineage>
        <taxon>Bacteria</taxon>
        <taxon>Pseudomonadati</taxon>
        <taxon>Bacteroidota</taxon>
        <taxon>Flavobacteriia</taxon>
        <taxon>Flavobacteriales</taxon>
        <taxon>Flavobacteriaceae</taxon>
        <taxon>Winogradskyella</taxon>
    </lineage>
</organism>
<comment type="caution">
    <text evidence="2">The sequence shown here is derived from an EMBL/GenBank/DDBJ whole genome shotgun (WGS) entry which is preliminary data.</text>
</comment>
<name>A0A9X1F5S5_9FLAO</name>
<dbReference type="AlphaFoldDB" id="A0A9X1F5S5"/>
<evidence type="ECO:0000259" key="1">
    <source>
        <dbReference type="Pfam" id="PF07766"/>
    </source>
</evidence>
<dbReference type="InterPro" id="IPR033122">
    <property type="entry name" value="LETM1-like_RBD"/>
</dbReference>
<keyword evidence="3" id="KW-1185">Reference proteome</keyword>
<reference evidence="2" key="1">
    <citation type="submission" date="2021-04" db="EMBL/GenBank/DDBJ databases">
        <authorList>
            <person name="Pira H."/>
            <person name="Risdian C."/>
            <person name="Wink J."/>
        </authorList>
    </citation>
    <scope>NUCLEOTIDE SEQUENCE</scope>
    <source>
        <strain evidence="2">WHY3</strain>
    </source>
</reference>
<feature type="domain" description="Letm1 RBD" evidence="1">
    <location>
        <begin position="339"/>
        <end position="394"/>
    </location>
</feature>
<accession>A0A9X1F5S5</accession>
<proteinExistence type="predicted"/>
<dbReference type="NCBIfam" id="NF040639">
    <property type="entry name" value="LETM1_rel_film"/>
    <property type="match status" value="1"/>
</dbReference>
<dbReference type="Proteomes" id="UP001138894">
    <property type="component" value="Unassembled WGS sequence"/>
</dbReference>
<dbReference type="EMBL" id="JAGSPD010000001">
    <property type="protein sequence ID" value="MBV7267887.1"/>
    <property type="molecule type" value="Genomic_DNA"/>
</dbReference>